<proteinExistence type="predicted"/>
<accession>A0A8B8DAY4</accession>
<dbReference type="RefSeq" id="XP_022325198.1">
    <property type="nucleotide sequence ID" value="XM_022469490.1"/>
</dbReference>
<organism evidence="2 3">
    <name type="scientific">Crassostrea virginica</name>
    <name type="common">Eastern oyster</name>
    <dbReference type="NCBI Taxonomy" id="6565"/>
    <lineage>
        <taxon>Eukaryota</taxon>
        <taxon>Metazoa</taxon>
        <taxon>Spiralia</taxon>
        <taxon>Lophotrochozoa</taxon>
        <taxon>Mollusca</taxon>
        <taxon>Bivalvia</taxon>
        <taxon>Autobranchia</taxon>
        <taxon>Pteriomorphia</taxon>
        <taxon>Ostreida</taxon>
        <taxon>Ostreoidea</taxon>
        <taxon>Ostreidae</taxon>
        <taxon>Crassostrea</taxon>
    </lineage>
</organism>
<feature type="domain" description="Apple" evidence="1">
    <location>
        <begin position="1"/>
        <end position="67"/>
    </location>
</feature>
<evidence type="ECO:0000259" key="1">
    <source>
        <dbReference type="PROSITE" id="PS50948"/>
    </source>
</evidence>
<sequence length="278" mass="29726">MESNVISTINSRSRPGCAAHCTTDPTCKSLLYNTITQYCQLLSVQMSPVSDNGPQTSTGWRYYERKFDDVSTESSGGTTTAVATQLTFDDVSTESSGGTTTAVALTTQLTFDDVSTESSGGITTAVALTTQITITTSDIGDMTTTLVPGSCTFSSHGTNTIGSTSYSLTTESFSDCQSRCQLDMRCNGFTHSSFENSCRLHETSESQSAGLCFSCTFVSKNCIPSINDVSTEASGGTSTAVALTTQFTFTGFELYKNTRTVQIMKARKQVLVLQQQKP</sequence>
<dbReference type="Pfam" id="PF00024">
    <property type="entry name" value="PAN_1"/>
    <property type="match status" value="1"/>
</dbReference>
<dbReference type="SUPFAM" id="SSF57414">
    <property type="entry name" value="Hairpin loop containing domain-like"/>
    <property type="match status" value="1"/>
</dbReference>
<keyword evidence="2" id="KW-1185">Reference proteome</keyword>
<gene>
    <name evidence="3" type="primary">LOC111125558</name>
</gene>
<name>A0A8B8DAY4_CRAVI</name>
<protein>
    <submittedName>
        <fullName evidence="3">Uncharacterized protein LOC111125558 isoform X1</fullName>
    </submittedName>
</protein>
<dbReference type="KEGG" id="cvn:111125558"/>
<dbReference type="Pfam" id="PF14295">
    <property type="entry name" value="PAN_4"/>
    <property type="match status" value="1"/>
</dbReference>
<dbReference type="PROSITE" id="PS50948">
    <property type="entry name" value="PAN"/>
    <property type="match status" value="2"/>
</dbReference>
<feature type="domain" description="Apple" evidence="1">
    <location>
        <begin position="151"/>
        <end position="222"/>
    </location>
</feature>
<dbReference type="AlphaFoldDB" id="A0A8B8DAY4"/>
<dbReference type="Gene3D" id="3.50.4.10">
    <property type="entry name" value="Hepatocyte Growth Factor"/>
    <property type="match status" value="1"/>
</dbReference>
<reference evidence="3" key="1">
    <citation type="submission" date="2025-08" db="UniProtKB">
        <authorList>
            <consortium name="RefSeq"/>
        </authorList>
    </citation>
    <scope>IDENTIFICATION</scope>
    <source>
        <tissue evidence="3">Whole sample</tissue>
    </source>
</reference>
<dbReference type="InterPro" id="IPR003609">
    <property type="entry name" value="Pan_app"/>
</dbReference>
<dbReference type="GeneID" id="111125558"/>
<evidence type="ECO:0000313" key="2">
    <source>
        <dbReference type="Proteomes" id="UP000694844"/>
    </source>
</evidence>
<dbReference type="Proteomes" id="UP000694844">
    <property type="component" value="Chromosome 3"/>
</dbReference>
<evidence type="ECO:0000313" key="3">
    <source>
        <dbReference type="RefSeq" id="XP_022325198.1"/>
    </source>
</evidence>